<dbReference type="PATRIC" id="fig|1173020.3.peg.735"/>
<reference evidence="1 2" key="1">
    <citation type="submission" date="2012-05" db="EMBL/GenBank/DDBJ databases">
        <title>Finished chromosome of genome of Chamaesiphon sp. PCC 6605.</title>
        <authorList>
            <consortium name="US DOE Joint Genome Institute"/>
            <person name="Gugger M."/>
            <person name="Coursin T."/>
            <person name="Rippka R."/>
            <person name="Tandeau De Marsac N."/>
            <person name="Huntemann M."/>
            <person name="Wei C.-L."/>
            <person name="Han J."/>
            <person name="Detter J.C."/>
            <person name="Han C."/>
            <person name="Tapia R."/>
            <person name="Chen A."/>
            <person name="Kyrpides N."/>
            <person name="Mavromatis K."/>
            <person name="Markowitz V."/>
            <person name="Szeto E."/>
            <person name="Ivanova N."/>
            <person name="Pagani I."/>
            <person name="Pati A."/>
            <person name="Goodwin L."/>
            <person name="Nordberg H.P."/>
            <person name="Cantor M.N."/>
            <person name="Hua S.X."/>
            <person name="Woyke T."/>
            <person name="Kerfeld C.A."/>
        </authorList>
    </citation>
    <scope>NUCLEOTIDE SEQUENCE [LARGE SCALE GENOMIC DNA]</scope>
    <source>
        <strain evidence="2">ATCC 27169 / PCC 6605</strain>
    </source>
</reference>
<evidence type="ECO:0008006" key="3">
    <source>
        <dbReference type="Google" id="ProtNLM"/>
    </source>
</evidence>
<dbReference type="OrthoDB" id="572470at2"/>
<evidence type="ECO:0000313" key="2">
    <source>
        <dbReference type="Proteomes" id="UP000010366"/>
    </source>
</evidence>
<dbReference type="KEGG" id="cmp:Cha6605_0626"/>
<protein>
    <recommendedName>
        <fullName evidence="3">Nucleotidyl transferase AbiEii/AbiGii toxin family protein</fullName>
    </recommendedName>
</protein>
<dbReference type="InterPro" id="IPR043519">
    <property type="entry name" value="NT_sf"/>
</dbReference>
<evidence type="ECO:0000313" key="1">
    <source>
        <dbReference type="EMBL" id="AFY91903.1"/>
    </source>
</evidence>
<dbReference type="STRING" id="1173020.Cha6605_0626"/>
<organism evidence="1 2">
    <name type="scientific">Chamaesiphon minutus (strain ATCC 27169 / PCC 6605)</name>
    <dbReference type="NCBI Taxonomy" id="1173020"/>
    <lineage>
        <taxon>Bacteria</taxon>
        <taxon>Bacillati</taxon>
        <taxon>Cyanobacteriota</taxon>
        <taxon>Cyanophyceae</taxon>
        <taxon>Gomontiellales</taxon>
        <taxon>Chamaesiphonaceae</taxon>
        <taxon>Chamaesiphon</taxon>
    </lineage>
</organism>
<keyword evidence="2" id="KW-1185">Reference proteome</keyword>
<dbReference type="HOGENOM" id="CLU_115273_0_0_3"/>
<dbReference type="AlphaFoldDB" id="K9UBA6"/>
<dbReference type="Proteomes" id="UP000010366">
    <property type="component" value="Chromosome"/>
</dbReference>
<name>K9UBA6_CHAP6</name>
<dbReference type="SUPFAM" id="SSF81301">
    <property type="entry name" value="Nucleotidyltransferase"/>
    <property type="match status" value="1"/>
</dbReference>
<gene>
    <name evidence="1" type="ORF">Cha6605_0626</name>
</gene>
<proteinExistence type="predicted"/>
<sequence length="199" mass="22379">MNVEMRKKFIEITRRRISPGAGSTVAFLKTRTWTHPVTNLSKLITVPYVIVGGVATRLYMPERFTLDLDILIHTDRSTQLYTDLATKATQIGELSIGGTSWELPDKTVLDILTSDRPWVELALSQPKFSPDGQPVIDLPYLILMKLAASRTTDISDISRMLGQADESDLARVRDIIKTYDRNSIEDLESLIQLGKLEMS</sequence>
<dbReference type="Gene3D" id="3.30.460.40">
    <property type="match status" value="1"/>
</dbReference>
<dbReference type="EMBL" id="CP003600">
    <property type="protein sequence ID" value="AFY91903.1"/>
    <property type="molecule type" value="Genomic_DNA"/>
</dbReference>
<accession>K9UBA6</accession>
<dbReference type="eggNOG" id="ENOG502ZBM5">
    <property type="taxonomic scope" value="Bacteria"/>
</dbReference>